<dbReference type="InterPro" id="IPR011990">
    <property type="entry name" value="TPR-like_helical_dom_sf"/>
</dbReference>
<name>A0ABP9XY16_9FUNG</name>
<evidence type="ECO:0000256" key="1">
    <source>
        <dbReference type="SAM" id="MobiDB-lite"/>
    </source>
</evidence>
<feature type="region of interest" description="Disordered" evidence="1">
    <location>
        <begin position="1"/>
        <end position="23"/>
    </location>
</feature>
<dbReference type="Proteomes" id="UP001476247">
    <property type="component" value="Unassembled WGS sequence"/>
</dbReference>
<reference evidence="2 3" key="1">
    <citation type="submission" date="2024-04" db="EMBL/GenBank/DDBJ databases">
        <title>genome sequences of Mucor flavus KT1a and Helicostylum pulchrum KT1b strains isolation_sourced from the surface of a dry-aged beef.</title>
        <authorList>
            <person name="Toyotome T."/>
            <person name="Hosono M."/>
            <person name="Torimaru M."/>
            <person name="Fukuda K."/>
            <person name="Mikami N."/>
        </authorList>
    </citation>
    <scope>NUCLEOTIDE SEQUENCE [LARGE SCALE GENOMIC DNA]</scope>
    <source>
        <strain evidence="2 3">KT1b</strain>
    </source>
</reference>
<protein>
    <submittedName>
        <fullName evidence="2">Uncharacterized protein</fullName>
    </submittedName>
</protein>
<dbReference type="EMBL" id="BAABUJ010000013">
    <property type="protein sequence ID" value="GAA5799647.1"/>
    <property type="molecule type" value="Genomic_DNA"/>
</dbReference>
<dbReference type="SUPFAM" id="SSF48452">
    <property type="entry name" value="TPR-like"/>
    <property type="match status" value="1"/>
</dbReference>
<dbReference type="Pfam" id="PF06552">
    <property type="entry name" value="TOM20_plant"/>
    <property type="match status" value="1"/>
</dbReference>
<dbReference type="Gene3D" id="1.25.40.10">
    <property type="entry name" value="Tetratricopeptide repeat domain"/>
    <property type="match status" value="2"/>
</dbReference>
<accession>A0ABP9XY16</accession>
<organism evidence="2 3">
    <name type="scientific">Helicostylum pulchrum</name>
    <dbReference type="NCBI Taxonomy" id="562976"/>
    <lineage>
        <taxon>Eukaryota</taxon>
        <taxon>Fungi</taxon>
        <taxon>Fungi incertae sedis</taxon>
        <taxon>Mucoromycota</taxon>
        <taxon>Mucoromycotina</taxon>
        <taxon>Mucoromycetes</taxon>
        <taxon>Mucorales</taxon>
        <taxon>Mucorineae</taxon>
        <taxon>Mucoraceae</taxon>
        <taxon>Helicostylum</taxon>
    </lineage>
</organism>
<feature type="compositionally biased region" description="Basic and acidic residues" evidence="1">
    <location>
        <begin position="190"/>
        <end position="210"/>
    </location>
</feature>
<evidence type="ECO:0000313" key="3">
    <source>
        <dbReference type="Proteomes" id="UP001476247"/>
    </source>
</evidence>
<sequence>MGRFADKRAQKPKPVPKKKKEPETFDEFMEEAIHFEEQGERYRTGDRAQRNYERAAEMYGKAFEYNDKDADCIYNWGRVLFLLVNFLPSHASPEEKLEKVDQSIEKFRAALELEKNKTDAQFNLAQALHQRSEILQETTEIDNAYAASARSLQEAIDMFDNVYSLQEKEYLEQSAPDETNEPVTAESPVTEEHDHSTCDHDHSHEPKKEEEEFTTVTKVESTTAYSLIETLLSTAETMSTMASMLASFPASMDLFSRARAKLGLAEKWLSKMPSTSNAEDSAEIEKQKKEARIQINLKEASTYAAMADRTFIASGTVDNSLFEKAIEKLDEIINQYDAKHVEAMCDRGDILTSYAQSIAEVANKKGSPLVPEKDGKEVWHLYATATKSFQAALAIEPKNLSILNKMGDLSLTRASLDLPIAERNKLQLLKNAQFYFKHAVEVDKEVLIGGYIGWAMSEWALEEWADVSGKKNDALKIIRVWIKRGGNGSLFRNLAEDNESWDEDFVEFIIENFFADDEESE</sequence>
<feature type="region of interest" description="Disordered" evidence="1">
    <location>
        <begin position="171"/>
        <end position="216"/>
    </location>
</feature>
<gene>
    <name evidence="2" type="ORF">HPULCUR_005063</name>
</gene>
<comment type="caution">
    <text evidence="2">The sequence shown here is derived from an EMBL/GenBank/DDBJ whole genome shotgun (WGS) entry which is preliminary data.</text>
</comment>
<evidence type="ECO:0000313" key="2">
    <source>
        <dbReference type="EMBL" id="GAA5799647.1"/>
    </source>
</evidence>
<feature type="compositionally biased region" description="Basic residues" evidence="1">
    <location>
        <begin position="10"/>
        <end position="19"/>
    </location>
</feature>
<keyword evidence="3" id="KW-1185">Reference proteome</keyword>
<proteinExistence type="predicted"/>